<dbReference type="SMART" id="SM00382">
    <property type="entry name" value="AAA"/>
    <property type="match status" value="2"/>
</dbReference>
<dbReference type="InterPro" id="IPR017868">
    <property type="entry name" value="Filamin/ABP280_repeat-like"/>
</dbReference>
<keyword evidence="8" id="KW-1185">Reference proteome</keyword>
<dbReference type="Pfam" id="PF00004">
    <property type="entry name" value="AAA"/>
    <property type="match status" value="1"/>
</dbReference>
<dbReference type="Proteomes" id="UP000006044">
    <property type="component" value="Unassembled WGS sequence"/>
</dbReference>
<keyword evidence="4" id="KW-0175">Coiled coil</keyword>
<dbReference type="Gene3D" id="1.10.8.60">
    <property type="match status" value="2"/>
</dbReference>
<reference evidence="7 8" key="1">
    <citation type="submission" date="2012-08" db="EMBL/GenBank/DDBJ databases">
        <title>The Genome Sequence of Barnesiella intestinihominis YIT 11860.</title>
        <authorList>
            <consortium name="The Broad Institute Genome Sequencing Platform"/>
            <person name="Earl A."/>
            <person name="Ward D."/>
            <person name="Feldgarden M."/>
            <person name="Gevers D."/>
            <person name="Morotomi M."/>
            <person name="Walker B."/>
            <person name="Young S.K."/>
            <person name="Zeng Q."/>
            <person name="Gargeya S."/>
            <person name="Fitzgerald M."/>
            <person name="Haas B."/>
            <person name="Abouelleil A."/>
            <person name="Alvarado L."/>
            <person name="Arachchi H.M."/>
            <person name="Berlin A.M."/>
            <person name="Chapman S.B."/>
            <person name="Goldberg J."/>
            <person name="Griggs A."/>
            <person name="Gujja S."/>
            <person name="Hansen M."/>
            <person name="Howarth C."/>
            <person name="Imamovic A."/>
            <person name="Larimer J."/>
            <person name="McCowen C."/>
            <person name="Montmayeur A."/>
            <person name="Murphy C."/>
            <person name="Neiman D."/>
            <person name="Pearson M."/>
            <person name="Priest M."/>
            <person name="Roberts A."/>
            <person name="Saif S."/>
            <person name="Shea T."/>
            <person name="Sisk P."/>
            <person name="Sykes S."/>
            <person name="Wortman J."/>
            <person name="Nusbaum C."/>
            <person name="Birren B."/>
        </authorList>
    </citation>
    <scope>NUCLEOTIDE SEQUENCE [LARGE SCALE GENOMIC DNA]</scope>
    <source>
        <strain evidence="7 8">YIT 11860</strain>
    </source>
</reference>
<evidence type="ECO:0000259" key="6">
    <source>
        <dbReference type="SMART" id="SM00382"/>
    </source>
</evidence>
<dbReference type="OrthoDB" id="9806903at2"/>
<accession>K0XA71</accession>
<dbReference type="CDD" id="cd00009">
    <property type="entry name" value="AAA"/>
    <property type="match status" value="1"/>
</dbReference>
<dbReference type="eggNOG" id="COG0464">
    <property type="taxonomic scope" value="Bacteria"/>
</dbReference>
<comment type="caution">
    <text evidence="7">The sequence shown here is derived from an EMBL/GenBank/DDBJ whole genome shotgun (WGS) entry which is preliminary data.</text>
</comment>
<dbReference type="Gene3D" id="3.40.50.300">
    <property type="entry name" value="P-loop containing nucleotide triphosphate hydrolases"/>
    <property type="match status" value="2"/>
</dbReference>
<dbReference type="PANTHER" id="PTHR43392">
    <property type="entry name" value="AAA-TYPE ATPASE FAMILY PROTEIN / ANKYRIN REPEAT FAMILY PROTEIN"/>
    <property type="match status" value="1"/>
</dbReference>
<evidence type="ECO:0000256" key="4">
    <source>
        <dbReference type="SAM" id="Coils"/>
    </source>
</evidence>
<organism evidence="7 8">
    <name type="scientific">Barnesiella intestinihominis YIT 11860</name>
    <dbReference type="NCBI Taxonomy" id="742726"/>
    <lineage>
        <taxon>Bacteria</taxon>
        <taxon>Pseudomonadati</taxon>
        <taxon>Bacteroidota</taxon>
        <taxon>Bacteroidia</taxon>
        <taxon>Bacteroidales</taxon>
        <taxon>Barnesiellaceae</taxon>
        <taxon>Barnesiella</taxon>
    </lineage>
</organism>
<dbReference type="GO" id="GO:0016887">
    <property type="term" value="F:ATP hydrolysis activity"/>
    <property type="evidence" value="ECO:0007669"/>
    <property type="project" value="InterPro"/>
</dbReference>
<sequence>MDEKDKKIARLEELLQSIKDNIDETESVLDSLSNSELQAENDNDLPDDEFDRLLDEFIQSQLSEEETEDEEESDNSPSNTSHHIIFKNTFFSICDTKEQIPRDSLRTQFSVDEGEYLFISTECIGQNESATIDAWDETFLTELIAPDGSSYIETQISMPIDTENYASPSAYFALPERENREGSWIYCLSRLSDKEEYTTKSATFISLPQKYDECFEVNNYLLFKNESIAPDPDRPIISYTSINPSIHSNYYIGFCGISKLKDTDKSYEYEIKIRAQTGLTKYETVGTFISQDDEERNRLWTFQEPVDFSDYENGEYAVEIYFLGEKVLNAPFRIGNEEEGEYNLFNIQTRPPIGEKKEIDPTKEKDAMDSLQEMIGLNNLKRSIAEHLNYVKLLAARKRAGLKASIPPLHMVFTGNPGTGKTTVADFIGEIFHKMGLLEKGHVIRTDRSKLVGKWLGETEQKTEAAIEAAKGGVLFIDEAYSLFTNDKDGDKRDFGNRVIETLLPKLSDDNFGTIVILAGYPAEMKLLLESNSGLQSRFPFTFHFEDYSPEELLEIADLTIQREGYEITDSARQTLLELIKKDHRNRDRHFGNARYVNRLISSKILPAMATRLAQSGIYDSGNPDKRSLVTIEQEDIPDNTDEKIIISSEEFDERTIDECLARLDRMIGLSNVKAAIHNFVKIARLLHENEKNFFGEIPLKWSFAGNTGTGKSTVAEIMSDLLKAMNILGNGQFIEIKGEQLYNVPDYKVDEVLQDAMKKSRQGLLFIDGDSPKFKNAYNTFDSEQLRIKLAGYTSALPGAHALIIAENRAPRQDLVEQLIGNGAHEVDHTLIFDDYTSEELFEILKQMLSDKDFSFEQKAESIMQHYIEYLCSDQYSCYANARTMKIISRTIMQNAYLRLGEAGIKFSRNRITHADVACFEIDERQTLRNRIGFY</sequence>
<dbReference type="RefSeq" id="WP_008861637.1">
    <property type="nucleotide sequence ID" value="NZ_JH815204.1"/>
</dbReference>
<name>K0XA71_9BACT</name>
<dbReference type="Pfam" id="PF17866">
    <property type="entry name" value="AAA_lid_6"/>
    <property type="match status" value="1"/>
</dbReference>
<dbReference type="EMBL" id="ADLE01000008">
    <property type="protein sequence ID" value="EJZ64669.1"/>
    <property type="molecule type" value="Genomic_DNA"/>
</dbReference>
<dbReference type="InterPro" id="IPR003593">
    <property type="entry name" value="AAA+_ATPase"/>
</dbReference>
<keyword evidence="2" id="KW-0547">Nucleotide-binding</keyword>
<feature type="region of interest" description="Disordered" evidence="5">
    <location>
        <begin position="62"/>
        <end position="82"/>
    </location>
</feature>
<feature type="compositionally biased region" description="Acidic residues" evidence="5">
    <location>
        <begin position="63"/>
        <end position="74"/>
    </location>
</feature>
<gene>
    <name evidence="7" type="ORF">HMPREF9448_01151</name>
</gene>
<dbReference type="PANTHER" id="PTHR43392:SF2">
    <property type="entry name" value="AAA-TYPE ATPASE FAMILY PROTEIN _ ANKYRIN REPEAT FAMILY PROTEIN"/>
    <property type="match status" value="1"/>
</dbReference>
<keyword evidence="3" id="KW-0067">ATP-binding</keyword>
<dbReference type="SUPFAM" id="SSF52540">
    <property type="entry name" value="P-loop containing nucleoside triphosphate hydrolases"/>
    <property type="match status" value="2"/>
</dbReference>
<dbReference type="InterPro" id="IPR000641">
    <property type="entry name" value="CbxX/CfxQ"/>
</dbReference>
<evidence type="ECO:0000313" key="7">
    <source>
        <dbReference type="EMBL" id="EJZ64669.1"/>
    </source>
</evidence>
<dbReference type="InterPro" id="IPR027417">
    <property type="entry name" value="P-loop_NTPase"/>
</dbReference>
<evidence type="ECO:0000313" key="8">
    <source>
        <dbReference type="Proteomes" id="UP000006044"/>
    </source>
</evidence>
<dbReference type="InterPro" id="IPR050773">
    <property type="entry name" value="CbxX/CfxQ_RuBisCO_ESX"/>
</dbReference>
<dbReference type="GeneID" id="77848445"/>
<dbReference type="AlphaFoldDB" id="K0XA71"/>
<dbReference type="STRING" id="742726.HMPREF9448_01151"/>
<feature type="domain" description="AAA+ ATPase" evidence="6">
    <location>
        <begin position="407"/>
        <end position="549"/>
    </location>
</feature>
<dbReference type="PATRIC" id="fig|742726.3.peg.1221"/>
<evidence type="ECO:0000256" key="5">
    <source>
        <dbReference type="SAM" id="MobiDB-lite"/>
    </source>
</evidence>
<feature type="coiled-coil region" evidence="4">
    <location>
        <begin position="1"/>
        <end position="35"/>
    </location>
</feature>
<evidence type="ECO:0000256" key="3">
    <source>
        <dbReference type="ARBA" id="ARBA00022840"/>
    </source>
</evidence>
<proteinExistence type="inferred from homology"/>
<dbReference type="HOGENOM" id="CLU_313014_0_0_10"/>
<dbReference type="InterPro" id="IPR041627">
    <property type="entry name" value="AAA_lid_6"/>
</dbReference>
<dbReference type="FunFam" id="3.40.50.300:FF:000216">
    <property type="entry name" value="Type VII secretion ATPase EccA"/>
    <property type="match status" value="1"/>
</dbReference>
<evidence type="ECO:0000256" key="1">
    <source>
        <dbReference type="ARBA" id="ARBA00010378"/>
    </source>
</evidence>
<feature type="domain" description="AAA+ ATPase" evidence="6">
    <location>
        <begin position="698"/>
        <end position="920"/>
    </location>
</feature>
<comment type="similarity">
    <text evidence="1">Belongs to the CbxX/CfxQ family.</text>
</comment>
<dbReference type="PRINTS" id="PR00819">
    <property type="entry name" value="CBXCFQXSUPER"/>
</dbReference>
<dbReference type="InterPro" id="IPR003959">
    <property type="entry name" value="ATPase_AAA_core"/>
</dbReference>
<dbReference type="GO" id="GO:0005524">
    <property type="term" value="F:ATP binding"/>
    <property type="evidence" value="ECO:0007669"/>
    <property type="project" value="UniProtKB-KW"/>
</dbReference>
<protein>
    <recommendedName>
        <fullName evidence="6">AAA+ ATPase domain-containing protein</fullName>
    </recommendedName>
</protein>
<evidence type="ECO:0000256" key="2">
    <source>
        <dbReference type="ARBA" id="ARBA00022741"/>
    </source>
</evidence>
<dbReference type="PROSITE" id="PS50194">
    <property type="entry name" value="FILAMIN_REPEAT"/>
    <property type="match status" value="1"/>
</dbReference>